<dbReference type="FunFam" id="3.30.70.270:FF:000001">
    <property type="entry name" value="Diguanylate cyclase domain protein"/>
    <property type="match status" value="1"/>
</dbReference>
<feature type="domain" description="HD" evidence="14">
    <location>
        <begin position="609"/>
        <end position="731"/>
    </location>
</feature>
<evidence type="ECO:0000256" key="8">
    <source>
        <dbReference type="ARBA" id="ARBA00022989"/>
    </source>
</evidence>
<feature type="domain" description="PAC" evidence="12">
    <location>
        <begin position="355"/>
        <end position="407"/>
    </location>
</feature>
<dbReference type="Pfam" id="PF13487">
    <property type="entry name" value="HD_5"/>
    <property type="match status" value="1"/>
</dbReference>
<evidence type="ECO:0000256" key="2">
    <source>
        <dbReference type="ARBA" id="ARBA00022475"/>
    </source>
</evidence>
<keyword evidence="6" id="KW-0677">Repeat</keyword>
<evidence type="ECO:0000256" key="1">
    <source>
        <dbReference type="ARBA" id="ARBA00004429"/>
    </source>
</evidence>
<feature type="domain" description="HD-GYP" evidence="15">
    <location>
        <begin position="587"/>
        <end position="770"/>
    </location>
</feature>
<dbReference type="Gene3D" id="3.30.70.270">
    <property type="match status" value="1"/>
</dbReference>
<evidence type="ECO:0000256" key="5">
    <source>
        <dbReference type="ARBA" id="ARBA00022692"/>
    </source>
</evidence>
<evidence type="ECO:0000256" key="10">
    <source>
        <dbReference type="SAM" id="Coils"/>
    </source>
</evidence>
<keyword evidence="8" id="KW-1133">Transmembrane helix</keyword>
<dbReference type="InterPro" id="IPR003607">
    <property type="entry name" value="HD/PDEase_dom"/>
</dbReference>
<dbReference type="SMART" id="SM00091">
    <property type="entry name" value="PAS"/>
    <property type="match status" value="3"/>
</dbReference>
<sequence>MLLEELVRLREDHQTCQKRFQESQALSQCGSWEFDPTTGLGWLSHEQRRLFNLSPDETDTSPEVVLRHHHPDDILKVQALIQQAIHDGKPFTTETRVLCDDGTVRWLHAEGRPMCDATGNVVRLIGTTLDITERKRAQGALEDGHLRQQALQKAALDAVVSIDTQERVLEWNAVAAELFGYSADEALGRNLAELIIPPALRESHRRGIAHFLQTGEGPALNQRIEVPALHADGTEFPIELTAVPVQLQDELYFTASIRDLRPREAAIEALRQQQQETHSSEQRLQLALYHGAMGLWHVDLVAQEFLYVSERSKTLYGYAEDAHFTWADCLQQILPEDLPQVEQTIQDALQSTLSATVEFRIYHPDGSVRWLTAHGAAIEDSSGARTQLIGVSQDITERKRLEEQREEALREAQERAERDPLTHLFNHRSFHRRLEEETNRAQRENTTLAVIMLDLDNFKFFNDAYGHAIGDEVLRLLALRLQHICRPYDTLARFGGDEFALIFPNIGATSIADLEARIYNDMSGLSYQPEGYESAVPLTISLGVSVFPDDSRSRSELVELASAQLRRAKSGGESDSEAERTRLRMSKALEGFSMLDALVTAVDNKDRYTRRHSEDVLGYCLQIARSLGLDAETQHTLAVAALLHDVGKIGVPDAILRKPGKLTEMEFNAVRQHAAMGAAIVSAVPGLESILDCVRHHHERWDGTGYPSGLGGENIPRLARLMAVADAFSAMTTNRPYRQGMPCEKARAILKDGAGTQWDPTMVEAFLASH</sequence>
<comment type="caution">
    <text evidence="16">The sequence shown here is derived from an EMBL/GenBank/DDBJ whole genome shotgun (WGS) entry which is preliminary data.</text>
</comment>
<evidence type="ECO:0000256" key="9">
    <source>
        <dbReference type="ARBA" id="ARBA00023136"/>
    </source>
</evidence>
<dbReference type="Pfam" id="PF08447">
    <property type="entry name" value="PAS_3"/>
    <property type="match status" value="2"/>
</dbReference>
<keyword evidence="5" id="KW-0812">Transmembrane</keyword>
<dbReference type="InterPro" id="IPR000014">
    <property type="entry name" value="PAS"/>
</dbReference>
<evidence type="ECO:0000259" key="14">
    <source>
        <dbReference type="PROSITE" id="PS51831"/>
    </source>
</evidence>
<comment type="subcellular location">
    <subcellularLocation>
        <location evidence="1">Cell inner membrane</location>
        <topology evidence="1">Multi-pass membrane protein</topology>
    </subcellularLocation>
</comment>
<dbReference type="CDD" id="cd01949">
    <property type="entry name" value="GGDEF"/>
    <property type="match status" value="1"/>
</dbReference>
<dbReference type="PANTHER" id="PTHR44757">
    <property type="entry name" value="DIGUANYLATE CYCLASE DGCP"/>
    <property type="match status" value="1"/>
</dbReference>
<feature type="domain" description="PAS" evidence="11">
    <location>
        <begin position="280"/>
        <end position="352"/>
    </location>
</feature>
<dbReference type="Gene3D" id="1.10.3210.10">
    <property type="entry name" value="Hypothetical protein af1432"/>
    <property type="match status" value="1"/>
</dbReference>
<dbReference type="InterPro" id="IPR000700">
    <property type="entry name" value="PAS-assoc_C"/>
</dbReference>
<dbReference type="Pfam" id="PF00990">
    <property type="entry name" value="GGDEF"/>
    <property type="match status" value="1"/>
</dbReference>
<feature type="domain" description="PAC" evidence="12">
    <location>
        <begin position="222"/>
        <end position="272"/>
    </location>
</feature>
<organism evidence="16 17">
    <name type="scientific">Armatimonas rosea</name>
    <dbReference type="NCBI Taxonomy" id="685828"/>
    <lineage>
        <taxon>Bacteria</taxon>
        <taxon>Bacillati</taxon>
        <taxon>Armatimonadota</taxon>
        <taxon>Armatimonadia</taxon>
        <taxon>Armatimonadales</taxon>
        <taxon>Armatimonadaceae</taxon>
        <taxon>Armatimonas</taxon>
    </lineage>
</organism>
<keyword evidence="17" id="KW-1185">Reference proteome</keyword>
<dbReference type="EMBL" id="JACHGW010000001">
    <property type="protein sequence ID" value="MBB6048717.1"/>
    <property type="molecule type" value="Genomic_DNA"/>
</dbReference>
<dbReference type="Pfam" id="PF00989">
    <property type="entry name" value="PAS"/>
    <property type="match status" value="1"/>
</dbReference>
<dbReference type="GO" id="GO:0000166">
    <property type="term" value="F:nucleotide binding"/>
    <property type="evidence" value="ECO:0007669"/>
    <property type="project" value="UniProtKB-KW"/>
</dbReference>
<dbReference type="SUPFAM" id="SSF55785">
    <property type="entry name" value="PYP-like sensor domain (PAS domain)"/>
    <property type="match status" value="3"/>
</dbReference>
<dbReference type="InterPro" id="IPR013655">
    <property type="entry name" value="PAS_fold_3"/>
</dbReference>
<dbReference type="RefSeq" id="WP_184192352.1">
    <property type="nucleotide sequence ID" value="NZ_JACHGW010000001.1"/>
</dbReference>
<accession>A0A7W9SL94</accession>
<feature type="coiled-coil region" evidence="10">
    <location>
        <begin position="391"/>
        <end position="419"/>
    </location>
</feature>
<evidence type="ECO:0000256" key="3">
    <source>
        <dbReference type="ARBA" id="ARBA00022519"/>
    </source>
</evidence>
<dbReference type="SMART" id="SM00086">
    <property type="entry name" value="PAC"/>
    <property type="match status" value="3"/>
</dbReference>
<dbReference type="PROSITE" id="PS50887">
    <property type="entry name" value="GGDEF"/>
    <property type="match status" value="1"/>
</dbReference>
<feature type="domain" description="PAS" evidence="11">
    <location>
        <begin position="149"/>
        <end position="215"/>
    </location>
</feature>
<dbReference type="Proteomes" id="UP000520814">
    <property type="component" value="Unassembled WGS sequence"/>
</dbReference>
<evidence type="ECO:0000256" key="4">
    <source>
        <dbReference type="ARBA" id="ARBA00022679"/>
    </source>
</evidence>
<dbReference type="PROSITE" id="PS50113">
    <property type="entry name" value="PAC"/>
    <property type="match status" value="3"/>
</dbReference>
<dbReference type="InterPro" id="IPR029787">
    <property type="entry name" value="Nucleotide_cyclase"/>
</dbReference>
<feature type="domain" description="PAC" evidence="12">
    <location>
        <begin position="91"/>
        <end position="143"/>
    </location>
</feature>
<dbReference type="SMART" id="SM00267">
    <property type="entry name" value="GGDEF"/>
    <property type="match status" value="1"/>
</dbReference>
<keyword evidence="2" id="KW-1003">Cell membrane</keyword>
<evidence type="ECO:0000259" key="15">
    <source>
        <dbReference type="PROSITE" id="PS51832"/>
    </source>
</evidence>
<dbReference type="NCBIfam" id="TIGR00229">
    <property type="entry name" value="sensory_box"/>
    <property type="match status" value="3"/>
</dbReference>
<dbReference type="InterPro" id="IPR001610">
    <property type="entry name" value="PAC"/>
</dbReference>
<dbReference type="SMART" id="SM00471">
    <property type="entry name" value="HDc"/>
    <property type="match status" value="1"/>
</dbReference>
<keyword evidence="4" id="KW-0808">Transferase</keyword>
<dbReference type="InterPro" id="IPR052155">
    <property type="entry name" value="Biofilm_reg_signaling"/>
</dbReference>
<proteinExistence type="predicted"/>
<dbReference type="PROSITE" id="PS51832">
    <property type="entry name" value="HD_GYP"/>
    <property type="match status" value="1"/>
</dbReference>
<keyword evidence="7" id="KW-0547">Nucleotide-binding</keyword>
<evidence type="ECO:0000256" key="7">
    <source>
        <dbReference type="ARBA" id="ARBA00022741"/>
    </source>
</evidence>
<evidence type="ECO:0000259" key="12">
    <source>
        <dbReference type="PROSITE" id="PS50113"/>
    </source>
</evidence>
<evidence type="ECO:0000313" key="17">
    <source>
        <dbReference type="Proteomes" id="UP000520814"/>
    </source>
</evidence>
<dbReference type="PANTHER" id="PTHR44757:SF2">
    <property type="entry name" value="BIOFILM ARCHITECTURE MAINTENANCE PROTEIN MBAA"/>
    <property type="match status" value="1"/>
</dbReference>
<dbReference type="CDD" id="cd00130">
    <property type="entry name" value="PAS"/>
    <property type="match status" value="3"/>
</dbReference>
<dbReference type="NCBIfam" id="TIGR00254">
    <property type="entry name" value="GGDEF"/>
    <property type="match status" value="1"/>
</dbReference>
<dbReference type="SUPFAM" id="SSF109604">
    <property type="entry name" value="HD-domain/PDEase-like"/>
    <property type="match status" value="1"/>
</dbReference>
<protein>
    <submittedName>
        <fullName evidence="16">Diguanylate cyclase (GGDEF)-like protein/PAS domain S-box-containing protein</fullName>
    </submittedName>
</protein>
<dbReference type="InterPro" id="IPR013767">
    <property type="entry name" value="PAS_fold"/>
</dbReference>
<dbReference type="InterPro" id="IPR035965">
    <property type="entry name" value="PAS-like_dom_sf"/>
</dbReference>
<dbReference type="InterPro" id="IPR000160">
    <property type="entry name" value="GGDEF_dom"/>
</dbReference>
<dbReference type="PROSITE" id="PS51831">
    <property type="entry name" value="HD"/>
    <property type="match status" value="1"/>
</dbReference>
<dbReference type="Gene3D" id="2.10.70.100">
    <property type="match status" value="2"/>
</dbReference>
<evidence type="ECO:0000259" key="11">
    <source>
        <dbReference type="PROSITE" id="PS50112"/>
    </source>
</evidence>
<evidence type="ECO:0000313" key="16">
    <source>
        <dbReference type="EMBL" id="MBB6048717.1"/>
    </source>
</evidence>
<dbReference type="GO" id="GO:0005886">
    <property type="term" value="C:plasma membrane"/>
    <property type="evidence" value="ECO:0007669"/>
    <property type="project" value="UniProtKB-SubCell"/>
</dbReference>
<dbReference type="GO" id="GO:0006355">
    <property type="term" value="P:regulation of DNA-templated transcription"/>
    <property type="evidence" value="ECO:0007669"/>
    <property type="project" value="InterPro"/>
</dbReference>
<feature type="domain" description="GGDEF" evidence="13">
    <location>
        <begin position="446"/>
        <end position="581"/>
    </location>
</feature>
<dbReference type="InterPro" id="IPR043128">
    <property type="entry name" value="Rev_trsase/Diguanyl_cyclase"/>
</dbReference>
<evidence type="ECO:0000259" key="13">
    <source>
        <dbReference type="PROSITE" id="PS50887"/>
    </source>
</evidence>
<dbReference type="SUPFAM" id="SSF55073">
    <property type="entry name" value="Nucleotide cyclase"/>
    <property type="match status" value="1"/>
</dbReference>
<dbReference type="PROSITE" id="PS50112">
    <property type="entry name" value="PAS"/>
    <property type="match status" value="2"/>
</dbReference>
<dbReference type="Gene3D" id="3.30.450.20">
    <property type="entry name" value="PAS domain"/>
    <property type="match status" value="3"/>
</dbReference>
<dbReference type="CDD" id="cd00077">
    <property type="entry name" value="HDc"/>
    <property type="match status" value="1"/>
</dbReference>
<dbReference type="FunFam" id="2.10.70.100:FF:000001">
    <property type="entry name" value="Sensory transduction histidine kinase"/>
    <property type="match status" value="2"/>
</dbReference>
<keyword evidence="3" id="KW-0997">Cell inner membrane</keyword>
<gene>
    <name evidence="16" type="ORF">HNQ39_000479</name>
</gene>
<dbReference type="GO" id="GO:0016740">
    <property type="term" value="F:transferase activity"/>
    <property type="evidence" value="ECO:0007669"/>
    <property type="project" value="UniProtKB-KW"/>
</dbReference>
<reference evidence="16 17" key="1">
    <citation type="submission" date="2020-08" db="EMBL/GenBank/DDBJ databases">
        <title>Genomic Encyclopedia of Type Strains, Phase IV (KMG-IV): sequencing the most valuable type-strain genomes for metagenomic binning, comparative biology and taxonomic classification.</title>
        <authorList>
            <person name="Goeker M."/>
        </authorList>
    </citation>
    <scope>NUCLEOTIDE SEQUENCE [LARGE SCALE GENOMIC DNA]</scope>
    <source>
        <strain evidence="16 17">DSM 23562</strain>
    </source>
</reference>
<dbReference type="AlphaFoldDB" id="A0A7W9SL94"/>
<keyword evidence="9" id="KW-0472">Membrane</keyword>
<keyword evidence="10" id="KW-0175">Coiled coil</keyword>
<name>A0A7W9SL94_ARMRO</name>
<dbReference type="InterPro" id="IPR006674">
    <property type="entry name" value="HD_domain"/>
</dbReference>
<evidence type="ECO:0000256" key="6">
    <source>
        <dbReference type="ARBA" id="ARBA00022737"/>
    </source>
</evidence>
<dbReference type="InterPro" id="IPR037522">
    <property type="entry name" value="HD_GYP_dom"/>
</dbReference>